<dbReference type="EMBL" id="BPLR01008630">
    <property type="protein sequence ID" value="GIY26127.1"/>
    <property type="molecule type" value="Genomic_DNA"/>
</dbReference>
<sequence length="131" mass="14772">MSPDIFSRRINGSAVPEFAARYSEGAVYQCAGAHEAASGWDLCYEFQKAALIRLLTVLAEACDWKMYPDIFSRRINGSAVPEFVFARYWEGAMFHCAGSYEAASGWDLCYEFSRELALIRLLTVLTEACDW</sequence>
<comment type="caution">
    <text evidence="1">The sequence shown here is derived from an EMBL/GenBank/DDBJ whole genome shotgun (WGS) entry which is preliminary data.</text>
</comment>
<organism evidence="1 2">
    <name type="scientific">Caerostris extrusa</name>
    <name type="common">Bark spider</name>
    <name type="synonym">Caerostris bankana</name>
    <dbReference type="NCBI Taxonomy" id="172846"/>
    <lineage>
        <taxon>Eukaryota</taxon>
        <taxon>Metazoa</taxon>
        <taxon>Ecdysozoa</taxon>
        <taxon>Arthropoda</taxon>
        <taxon>Chelicerata</taxon>
        <taxon>Arachnida</taxon>
        <taxon>Araneae</taxon>
        <taxon>Araneomorphae</taxon>
        <taxon>Entelegynae</taxon>
        <taxon>Araneoidea</taxon>
        <taxon>Araneidae</taxon>
        <taxon>Caerostris</taxon>
    </lineage>
</organism>
<reference evidence="1 2" key="1">
    <citation type="submission" date="2021-06" db="EMBL/GenBank/DDBJ databases">
        <title>Caerostris extrusa draft genome.</title>
        <authorList>
            <person name="Kono N."/>
            <person name="Arakawa K."/>
        </authorList>
    </citation>
    <scope>NUCLEOTIDE SEQUENCE [LARGE SCALE GENOMIC DNA]</scope>
</reference>
<dbReference type="AlphaFoldDB" id="A0AAV4S168"/>
<protein>
    <submittedName>
        <fullName evidence="1">Uncharacterized protein</fullName>
    </submittedName>
</protein>
<gene>
    <name evidence="1" type="ORF">CEXT_685621</name>
</gene>
<evidence type="ECO:0000313" key="1">
    <source>
        <dbReference type="EMBL" id="GIY26127.1"/>
    </source>
</evidence>
<dbReference type="Proteomes" id="UP001054945">
    <property type="component" value="Unassembled WGS sequence"/>
</dbReference>
<name>A0AAV4S168_CAEEX</name>
<accession>A0AAV4S168</accession>
<proteinExistence type="predicted"/>
<keyword evidence="2" id="KW-1185">Reference proteome</keyword>
<evidence type="ECO:0000313" key="2">
    <source>
        <dbReference type="Proteomes" id="UP001054945"/>
    </source>
</evidence>